<dbReference type="AlphaFoldDB" id="A0A8S1VBU7"/>
<evidence type="ECO:0000256" key="2">
    <source>
        <dbReference type="ARBA" id="ARBA00022737"/>
    </source>
</evidence>
<gene>
    <name evidence="4" type="ORF">PPENT_87.1.T0570041</name>
</gene>
<accession>A0A8S1VBU7</accession>
<evidence type="ECO:0008006" key="6">
    <source>
        <dbReference type="Google" id="ProtNLM"/>
    </source>
</evidence>
<name>A0A8S1VBU7_9CILI</name>
<keyword evidence="5" id="KW-1185">Reference proteome</keyword>
<keyword evidence="2" id="KW-0677">Repeat</keyword>
<protein>
    <recommendedName>
        <fullName evidence="6">Kelch motif family protein</fullName>
    </recommendedName>
</protein>
<keyword evidence="3" id="KW-0175">Coiled coil</keyword>
<dbReference type="OrthoDB" id="290664at2759"/>
<organism evidence="4 5">
    <name type="scientific">Paramecium pentaurelia</name>
    <dbReference type="NCBI Taxonomy" id="43138"/>
    <lineage>
        <taxon>Eukaryota</taxon>
        <taxon>Sar</taxon>
        <taxon>Alveolata</taxon>
        <taxon>Ciliophora</taxon>
        <taxon>Intramacronucleata</taxon>
        <taxon>Oligohymenophorea</taxon>
        <taxon>Peniculida</taxon>
        <taxon>Parameciidae</taxon>
        <taxon>Paramecium</taxon>
    </lineage>
</organism>
<sequence>MYYYNQRIPVPLQRIEFKHILSGLQKHSQSQDEIKQKPKETRKNETCDYQALQTSDTIWDDRILQKLEKLKKQPNEFFQKIPKDPITLMNSSKINKFFEIKLLAQSKEDAQKVSRESQRQLNQIQEVAVKELLNKYPHQFNFTASADARKKKEVLDTKDKYMKIFFIRNCSTSMSKCKMNNKQLHNSEDSQKYIENQEQIQERKKNKSNLSFCTWSKLQELECPGYCNFIKQLAIKNKLQQSCSQQKIMEDKCKLHQKDFTYICIHPDCFKYKRLCNDCKVNHESRHKKNQIYQNKQFTITIQECKQQVEKNLNMVKEELELAENRAANALITSVNSNIDEIILEIESIRQQIHKLFDKYIQGLRDKFEYKVKQSIHALYDQIQGQLTQIRQFQNDINSIDTQKKVMSTDLDYQVQYQKNRLESLIYQRANQKFYGRIDDDVALHFIGVIQKELEQLVIYEKNKLSSQIESLNQMTLQAQQTKQKSIKNFQKFLSYAPEKLDEMKNTIQGTQEYSFYRSWLHYFEPGTKFLYYLDLKQQNPQITKVELEIDFLISQGSRSILASDGQIYYFSGYDNGQNDDENKTIYQYDHPQLSFIKKTRMYTLRKNFSLSCTVDKDIFIIGGQNYKEGCLAKCEKYNINTNQITLINHLTELSTLHSTCTYNNKLIVKFGGLIANTEGEDLRKQCQGLLELYFIEQDCWERVENTTNHTQYPLHTILSTSIQILNSNMIYIFGGQILQKQSFQTINQGFMIQIEEEEEFDQDQIKFQPKLYYQLQHPIPQQAYFLTQPIYYSNKIMCLLKDDQMIRSCYDKNKWKTF</sequence>
<evidence type="ECO:0000256" key="1">
    <source>
        <dbReference type="ARBA" id="ARBA00022441"/>
    </source>
</evidence>
<dbReference type="PANTHER" id="PTHR46344:SF27">
    <property type="entry name" value="KELCH REPEAT SUPERFAMILY PROTEIN"/>
    <property type="match status" value="1"/>
</dbReference>
<evidence type="ECO:0000256" key="3">
    <source>
        <dbReference type="SAM" id="Coils"/>
    </source>
</evidence>
<feature type="coiled-coil region" evidence="3">
    <location>
        <begin position="306"/>
        <end position="359"/>
    </location>
</feature>
<dbReference type="Proteomes" id="UP000689195">
    <property type="component" value="Unassembled WGS sequence"/>
</dbReference>
<proteinExistence type="predicted"/>
<reference evidence="4" key="1">
    <citation type="submission" date="2021-01" db="EMBL/GenBank/DDBJ databases">
        <authorList>
            <consortium name="Genoscope - CEA"/>
            <person name="William W."/>
        </authorList>
    </citation>
    <scope>NUCLEOTIDE SEQUENCE</scope>
</reference>
<evidence type="ECO:0000313" key="5">
    <source>
        <dbReference type="Proteomes" id="UP000689195"/>
    </source>
</evidence>
<evidence type="ECO:0000313" key="4">
    <source>
        <dbReference type="EMBL" id="CAD8172336.1"/>
    </source>
</evidence>
<dbReference type="PANTHER" id="PTHR46344">
    <property type="entry name" value="OS02G0202900 PROTEIN"/>
    <property type="match status" value="1"/>
</dbReference>
<keyword evidence="1" id="KW-0880">Kelch repeat</keyword>
<comment type="caution">
    <text evidence="4">The sequence shown here is derived from an EMBL/GenBank/DDBJ whole genome shotgun (WGS) entry which is preliminary data.</text>
</comment>
<dbReference type="EMBL" id="CAJJDO010000057">
    <property type="protein sequence ID" value="CAD8172336.1"/>
    <property type="molecule type" value="Genomic_DNA"/>
</dbReference>